<feature type="compositionally biased region" description="Polar residues" evidence="6">
    <location>
        <begin position="311"/>
        <end position="328"/>
    </location>
</feature>
<feature type="compositionally biased region" description="Low complexity" evidence="6">
    <location>
        <begin position="170"/>
        <end position="181"/>
    </location>
</feature>
<dbReference type="GO" id="GO:0005576">
    <property type="term" value="C:extracellular region"/>
    <property type="evidence" value="ECO:0007669"/>
    <property type="project" value="UniProtKB-SubCell"/>
</dbReference>
<comment type="subcellular location">
    <subcellularLocation>
        <location evidence="1">Secreted</location>
    </subcellularLocation>
</comment>
<evidence type="ECO:0000256" key="6">
    <source>
        <dbReference type="SAM" id="MobiDB-lite"/>
    </source>
</evidence>
<feature type="compositionally biased region" description="Low complexity" evidence="6">
    <location>
        <begin position="226"/>
        <end position="236"/>
    </location>
</feature>
<feature type="region of interest" description="Disordered" evidence="6">
    <location>
        <begin position="225"/>
        <end position="278"/>
    </location>
</feature>
<dbReference type="SUPFAM" id="SSF50494">
    <property type="entry name" value="Trypsin-like serine proteases"/>
    <property type="match status" value="1"/>
</dbReference>
<name>A0A1D2NCX7_ORCCI</name>
<keyword evidence="2" id="KW-0964">Secreted</keyword>
<keyword evidence="10" id="KW-1185">Reference proteome</keyword>
<evidence type="ECO:0000313" key="9">
    <source>
        <dbReference type="EMBL" id="ODN03108.1"/>
    </source>
</evidence>
<dbReference type="InterPro" id="IPR001254">
    <property type="entry name" value="Trypsin_dom"/>
</dbReference>
<keyword evidence="3" id="KW-1015">Disulfide bond</keyword>
<feature type="domain" description="Peptidase S1" evidence="8">
    <location>
        <begin position="416"/>
        <end position="670"/>
    </location>
</feature>
<dbReference type="FunFam" id="2.40.10.10:FF:000038">
    <property type="entry name" value="Serine protease"/>
    <property type="match status" value="1"/>
</dbReference>
<sequence length="671" mass="72075">MRCLARENVLILALMPILVLAAPEPLKFPDSGSDSTVSGDSVLAAASTTVEQGSRDATKAIEEILSAARAGRNVGISIGDTNLDKLATDPELRKTLETEGDSGQEVQARNYISTKLCALGLAKCGEGRNYYGGNNNNGGGLHNIRDVTLVQPVVVKPVGHPIQAIPLQGSSRPFSPSNSKSDYPSLYPAETQGGFIQSSGNNNRGCSCVPVSQCNSYDIVSGPGGSSTYNPGNNNNYPPPYNPSNQNYNSNNNNYYPSNNNNNGNYNSNNGFITGTGRPSYGQVGAGIDPRNKLNGSDIESNATVVEASGSELNARSVPESSDSGNKTRVTRQTRDAPRVVSGGSYNTGGQCFDRQVCCRRPIGGGPQDRNPSYYPSNNNNNFNNFNNNNYPVTGSPSYGGGTCGKRNAYGINGRVVTGVQGNYGIGNGDTEFGEYPWQVAILRKEGADNVFVCGGSLIDSRHVLTAAHCIQSHRPQILRVRLGDWDVGGETEFYPHQDLDVAAIALHPDFNSGNLFNDVAIVKLDGYVDIQRYPHISPICLPDKYTDFSNKRCIVTGWGKDAWGHEGKFQHRLKEVDLPILNHYDCEQKLKRTKLGQNFVLHSGFVCAGGEPNRDACKGDGGGPLACEVNGVWQLAGIISWGVGCGEANVPGVYVKVSNYHDWIRQNIGF</sequence>
<dbReference type="Proteomes" id="UP000094527">
    <property type="component" value="Unassembled WGS sequence"/>
</dbReference>
<dbReference type="Gene3D" id="2.40.10.10">
    <property type="entry name" value="Trypsin-like serine proteases"/>
    <property type="match status" value="1"/>
</dbReference>
<dbReference type="EMBL" id="LJIJ01000087">
    <property type="protein sequence ID" value="ODN03108.1"/>
    <property type="molecule type" value="Genomic_DNA"/>
</dbReference>
<dbReference type="InterPro" id="IPR001314">
    <property type="entry name" value="Peptidase_S1A"/>
</dbReference>
<protein>
    <recommendedName>
        <fullName evidence="4">Phenoloxidase-activating factor 2</fullName>
    </recommendedName>
    <alternativeName>
        <fullName evidence="5">Prophenoloxidase-activating factor II</fullName>
    </alternativeName>
</protein>
<feature type="compositionally biased region" description="Low complexity" evidence="6">
    <location>
        <begin position="243"/>
        <end position="271"/>
    </location>
</feature>
<comment type="caution">
    <text evidence="9">The sequence shown here is derived from an EMBL/GenBank/DDBJ whole genome shotgun (WGS) entry which is preliminary data.</text>
</comment>
<accession>A0A1D2NCX7</accession>
<evidence type="ECO:0000259" key="8">
    <source>
        <dbReference type="PROSITE" id="PS50240"/>
    </source>
</evidence>
<dbReference type="Pfam" id="PF00089">
    <property type="entry name" value="Trypsin"/>
    <property type="match status" value="1"/>
</dbReference>
<evidence type="ECO:0000313" key="10">
    <source>
        <dbReference type="Proteomes" id="UP000094527"/>
    </source>
</evidence>
<keyword evidence="7" id="KW-0732">Signal</keyword>
<evidence type="ECO:0000256" key="5">
    <source>
        <dbReference type="ARBA" id="ARBA00076468"/>
    </source>
</evidence>
<feature type="signal peptide" evidence="7">
    <location>
        <begin position="1"/>
        <end position="21"/>
    </location>
</feature>
<feature type="region of interest" description="Disordered" evidence="6">
    <location>
        <begin position="164"/>
        <end position="188"/>
    </location>
</feature>
<dbReference type="InterPro" id="IPR043504">
    <property type="entry name" value="Peptidase_S1_PA_chymotrypsin"/>
</dbReference>
<dbReference type="SMART" id="SM00020">
    <property type="entry name" value="Tryp_SPc"/>
    <property type="match status" value="1"/>
</dbReference>
<evidence type="ECO:0000256" key="3">
    <source>
        <dbReference type="ARBA" id="ARBA00023157"/>
    </source>
</evidence>
<evidence type="ECO:0000256" key="4">
    <source>
        <dbReference type="ARBA" id="ARBA00068096"/>
    </source>
</evidence>
<dbReference type="PRINTS" id="PR00722">
    <property type="entry name" value="CHYMOTRYPSIN"/>
</dbReference>
<dbReference type="CDD" id="cd00190">
    <property type="entry name" value="Tryp_SPc"/>
    <property type="match status" value="1"/>
</dbReference>
<reference evidence="9 10" key="1">
    <citation type="journal article" date="2016" name="Genome Biol. Evol.">
        <title>Gene Family Evolution Reflects Adaptation to Soil Environmental Stressors in the Genome of the Collembolan Orchesella cincta.</title>
        <authorList>
            <person name="Faddeeva-Vakhrusheva A."/>
            <person name="Derks M.F."/>
            <person name="Anvar S.Y."/>
            <person name="Agamennone V."/>
            <person name="Suring W."/>
            <person name="Smit S."/>
            <person name="van Straalen N.M."/>
            <person name="Roelofs D."/>
        </authorList>
    </citation>
    <scope>NUCLEOTIDE SEQUENCE [LARGE SCALE GENOMIC DNA]</scope>
    <source>
        <tissue evidence="9">Mixed pool</tissue>
    </source>
</reference>
<dbReference type="PROSITE" id="PS50240">
    <property type="entry name" value="TRYPSIN_DOM"/>
    <property type="match status" value="1"/>
</dbReference>
<feature type="chain" id="PRO_5008905374" description="Phenoloxidase-activating factor 2" evidence="7">
    <location>
        <begin position="22"/>
        <end position="671"/>
    </location>
</feature>
<gene>
    <name evidence="9" type="ORF">Ocin01_03589</name>
</gene>
<proteinExistence type="predicted"/>
<feature type="region of interest" description="Disordered" evidence="6">
    <location>
        <begin position="309"/>
        <end position="343"/>
    </location>
</feature>
<dbReference type="PANTHER" id="PTHR24258:SF142">
    <property type="entry name" value="PEPTIDASE S1 DOMAIN-CONTAINING PROTEIN"/>
    <property type="match status" value="1"/>
</dbReference>
<organism evidence="9 10">
    <name type="scientific">Orchesella cincta</name>
    <name type="common">Springtail</name>
    <name type="synonym">Podura cincta</name>
    <dbReference type="NCBI Taxonomy" id="48709"/>
    <lineage>
        <taxon>Eukaryota</taxon>
        <taxon>Metazoa</taxon>
        <taxon>Ecdysozoa</taxon>
        <taxon>Arthropoda</taxon>
        <taxon>Hexapoda</taxon>
        <taxon>Collembola</taxon>
        <taxon>Entomobryomorpha</taxon>
        <taxon>Entomobryoidea</taxon>
        <taxon>Orchesellidae</taxon>
        <taxon>Orchesellinae</taxon>
        <taxon>Orchesella</taxon>
    </lineage>
</organism>
<dbReference type="AlphaFoldDB" id="A0A1D2NCX7"/>
<dbReference type="PANTHER" id="PTHR24258">
    <property type="entry name" value="SERINE PROTEASE-RELATED"/>
    <property type="match status" value="1"/>
</dbReference>
<dbReference type="InterPro" id="IPR018114">
    <property type="entry name" value="TRYPSIN_HIS"/>
</dbReference>
<evidence type="ECO:0000256" key="7">
    <source>
        <dbReference type="SAM" id="SignalP"/>
    </source>
</evidence>
<dbReference type="OrthoDB" id="5949700at2759"/>
<dbReference type="GO" id="GO:0004252">
    <property type="term" value="F:serine-type endopeptidase activity"/>
    <property type="evidence" value="ECO:0007669"/>
    <property type="project" value="InterPro"/>
</dbReference>
<dbReference type="PROSITE" id="PS00134">
    <property type="entry name" value="TRYPSIN_HIS"/>
    <property type="match status" value="1"/>
</dbReference>
<dbReference type="InterPro" id="IPR009003">
    <property type="entry name" value="Peptidase_S1_PA"/>
</dbReference>
<evidence type="ECO:0000256" key="1">
    <source>
        <dbReference type="ARBA" id="ARBA00004613"/>
    </source>
</evidence>
<dbReference type="OMA" id="NHYDCEQ"/>
<dbReference type="STRING" id="48709.A0A1D2NCX7"/>
<evidence type="ECO:0000256" key="2">
    <source>
        <dbReference type="ARBA" id="ARBA00022525"/>
    </source>
</evidence>
<dbReference type="GO" id="GO:0006508">
    <property type="term" value="P:proteolysis"/>
    <property type="evidence" value="ECO:0007669"/>
    <property type="project" value="InterPro"/>
</dbReference>